<protein>
    <submittedName>
        <fullName evidence="3">Uncharacterized protein</fullName>
    </submittedName>
</protein>
<feature type="region of interest" description="Disordered" evidence="1">
    <location>
        <begin position="259"/>
        <end position="363"/>
    </location>
</feature>
<dbReference type="RefSeq" id="XP_009691053.1">
    <property type="nucleotide sequence ID" value="XM_009692758.1"/>
</dbReference>
<proteinExistence type="predicted"/>
<name>J4CD95_THEOR</name>
<keyword evidence="2" id="KW-0732">Signal</keyword>
<evidence type="ECO:0000256" key="2">
    <source>
        <dbReference type="SAM" id="SignalP"/>
    </source>
</evidence>
<dbReference type="KEGG" id="tot:TOT_030000014"/>
<feature type="signal peptide" evidence="2">
    <location>
        <begin position="1"/>
        <end position="25"/>
    </location>
</feature>
<sequence length="982" mass="110431">MDKYTVFRSVLIFLLLCYGKKFVDANERNQPGSISQPNSGIIPPQIVRRNESIPLNQSTGFHQQSAPNQGVQQGSQYFTEIKINRTARCKSINLISLNLDIRRSTNEVNYSLQDGTHNFICKEGFLINEVTKDNTVVWVPKTSAYAYGMVFIENYEGRPKLTALIDDDDFGQPQNFQPPPQPAQVQQPRPQARPAQPAQFQQPQARPAQPQHPQGQQQQLFQQQPPQHTVQEVFHTPMPSQENPVPDSDIALNDIFIVDRNDSPGSADSDDVEVRRGNSDSSYVSENYGIDNETSDMEFLNHSPKRRPASSDGSYNGNGRGRNYEEFTIGSQGEPLYSSGYSDGSDRSRGRRSRIPRPSKHGPVTSEVRNIIVLDVGIGDNLGYDMIENPNNVIFKAKQNFLFNKVKNGNQVVWEPKNPGDYANKVLVKIEKDNKLSYEVFIHEEPVEDDGDVEAIPVHVSKRQDHPPVHPHVQPHVQPQHAQSQTFAPDVNILTLDMRGTLRVNDFNHFMLTRHLNILKYQFINDAKCVEVKYLRETVWKAEQHFPLSVAFNRSDNTFVIDFGTAYVHCKKTGNTWTNATHQYSAGNDQLGVKYNQSYPRDVGNAVEPKSDVTPLAHKATAIVDIDTRKSANEFEFSKKSDDCGTYTPKHNFIFKVVKGSVTRIGGKVDIWHPDSEDEYVTKVVIDGVSFNAKVNNATLFLANGNIKHFTILKKEWVEIDPTVILNIESKKTTCEFDVFAEGHIKTFTPKGHFLFQGIKQSVGSSCTRADIDIWETNDPLEYGTKVVVVTSKQSEKYVAMFLLNRTFKLFYKSGKNSMWKDESDIPSTVSNLKLLGVDISDDKYYGIRKGQKKGTRVSELSVTEGTGDPSLGGDRIQVVHGSLDGHLPGDPNANYTAPNLRNMTQASEPVQFTRRSAGPSGPVSTQETVRKVVVEHVPRDPREIVQSEESTVTYRDSGTSMSEDSDYEHHSGHSDWIPLKR</sequence>
<feature type="compositionally biased region" description="Polar residues" evidence="1">
    <location>
        <begin position="948"/>
        <end position="963"/>
    </location>
</feature>
<evidence type="ECO:0000313" key="3">
    <source>
        <dbReference type="EMBL" id="BAM40752.1"/>
    </source>
</evidence>
<feature type="region of interest" description="Disordered" evidence="1">
    <location>
        <begin position="164"/>
        <end position="228"/>
    </location>
</feature>
<dbReference type="OrthoDB" id="10359493at2759"/>
<evidence type="ECO:0000256" key="1">
    <source>
        <dbReference type="SAM" id="MobiDB-lite"/>
    </source>
</evidence>
<keyword evidence="4" id="KW-1185">Reference proteome</keyword>
<evidence type="ECO:0000313" key="4">
    <source>
        <dbReference type="Proteomes" id="UP000003786"/>
    </source>
</evidence>
<feature type="chain" id="PRO_5003778712" evidence="2">
    <location>
        <begin position="26"/>
        <end position="982"/>
    </location>
</feature>
<dbReference type="Proteomes" id="UP000003786">
    <property type="component" value="Chromosome 3"/>
</dbReference>
<organism evidence="3 4">
    <name type="scientific">Theileria orientalis strain Shintoku</name>
    <dbReference type="NCBI Taxonomy" id="869250"/>
    <lineage>
        <taxon>Eukaryota</taxon>
        <taxon>Sar</taxon>
        <taxon>Alveolata</taxon>
        <taxon>Apicomplexa</taxon>
        <taxon>Aconoidasida</taxon>
        <taxon>Piroplasmida</taxon>
        <taxon>Theileriidae</taxon>
        <taxon>Theileria</taxon>
    </lineage>
</organism>
<feature type="compositionally biased region" description="Basic residues" evidence="1">
    <location>
        <begin position="349"/>
        <end position="360"/>
    </location>
</feature>
<dbReference type="AlphaFoldDB" id="J4CD95"/>
<feature type="compositionally biased region" description="Low complexity" evidence="1">
    <location>
        <begin position="183"/>
        <end position="227"/>
    </location>
</feature>
<dbReference type="EMBL" id="AP011948">
    <property type="protein sequence ID" value="BAM40752.1"/>
    <property type="molecule type" value="Genomic_DNA"/>
</dbReference>
<dbReference type="VEuPathDB" id="PiroplasmaDB:TOT_030000014"/>
<reference evidence="3 4" key="1">
    <citation type="journal article" date="2012" name="MBio">
        <title>Comparative genome analysis of three eukaryotic parasites with differing abilities to transform leukocytes reveals key mediators of Theileria-induced leukocyte transformation.</title>
        <authorList>
            <person name="Hayashida K."/>
            <person name="Hara Y."/>
            <person name="Abe T."/>
            <person name="Yamasaki C."/>
            <person name="Toyoda A."/>
            <person name="Kosuge T."/>
            <person name="Suzuki Y."/>
            <person name="Sato Y."/>
            <person name="Kawashima S."/>
            <person name="Katayama T."/>
            <person name="Wakaguri H."/>
            <person name="Inoue N."/>
            <person name="Homma K."/>
            <person name="Tada-Umezaki M."/>
            <person name="Yagi Y."/>
            <person name="Fujii Y."/>
            <person name="Habara T."/>
            <person name="Kanehisa M."/>
            <person name="Watanabe H."/>
            <person name="Ito K."/>
            <person name="Gojobori T."/>
            <person name="Sugawara H."/>
            <person name="Imanishi T."/>
            <person name="Weir W."/>
            <person name="Gardner M."/>
            <person name="Pain A."/>
            <person name="Shiels B."/>
            <person name="Hattori M."/>
            <person name="Nene V."/>
            <person name="Sugimoto C."/>
        </authorList>
    </citation>
    <scope>NUCLEOTIDE SEQUENCE [LARGE SCALE GENOMIC DNA]</scope>
    <source>
        <strain evidence="3 4">Shintoku</strain>
    </source>
</reference>
<dbReference type="GeneID" id="20715225"/>
<feature type="region of interest" description="Disordered" evidence="1">
    <location>
        <begin position="945"/>
        <end position="982"/>
    </location>
</feature>
<gene>
    <name evidence="3" type="ORF">TOT_030000014</name>
</gene>
<accession>J4CD95</accession>